<evidence type="ECO:0000313" key="1">
    <source>
        <dbReference type="EMBL" id="KAK9113957.1"/>
    </source>
</evidence>
<sequence>MFELGHDSFKMRNGCDGFSMENVVAESNDQLACLRSRSSGWDQLPEAGKSSKDMIMDSREGRSGKNCGSACMDGLDFVADYSKRELRQQSERKTGSDASLWKDRTQMHRSSKQCHAEVVVFVALLVVLPGAAPSSAICPHRISGRPRRCRSPCRTLGLLELLSTRLRVVYDVRVLCVIGAVGVLRTVRDFTSSGAAAAPSPEPPSAATSLSSFYSLSLCLCMLCCSYGFVM</sequence>
<protein>
    <submittedName>
        <fullName evidence="1">Uncharacterized protein</fullName>
    </submittedName>
</protein>
<reference evidence="1 2" key="1">
    <citation type="submission" date="2024-01" db="EMBL/GenBank/DDBJ databases">
        <title>Genome assemblies of Stephania.</title>
        <authorList>
            <person name="Yang L."/>
        </authorList>
    </citation>
    <scope>NUCLEOTIDE SEQUENCE [LARGE SCALE GENOMIC DNA]</scope>
    <source>
        <strain evidence="1">YNDBR</strain>
        <tissue evidence="1">Leaf</tissue>
    </source>
</reference>
<proteinExistence type="predicted"/>
<name>A0AAP0IGB6_9MAGN</name>
<comment type="caution">
    <text evidence="1">The sequence shown here is derived from an EMBL/GenBank/DDBJ whole genome shotgun (WGS) entry which is preliminary data.</text>
</comment>
<accession>A0AAP0IGB6</accession>
<keyword evidence="2" id="KW-1185">Reference proteome</keyword>
<dbReference type="AlphaFoldDB" id="A0AAP0IGB6"/>
<dbReference type="Proteomes" id="UP001420932">
    <property type="component" value="Unassembled WGS sequence"/>
</dbReference>
<dbReference type="EMBL" id="JBBNAF010000009">
    <property type="protein sequence ID" value="KAK9113957.1"/>
    <property type="molecule type" value="Genomic_DNA"/>
</dbReference>
<evidence type="ECO:0000313" key="2">
    <source>
        <dbReference type="Proteomes" id="UP001420932"/>
    </source>
</evidence>
<gene>
    <name evidence="1" type="ORF">Syun_020754</name>
</gene>
<organism evidence="1 2">
    <name type="scientific">Stephania yunnanensis</name>
    <dbReference type="NCBI Taxonomy" id="152371"/>
    <lineage>
        <taxon>Eukaryota</taxon>
        <taxon>Viridiplantae</taxon>
        <taxon>Streptophyta</taxon>
        <taxon>Embryophyta</taxon>
        <taxon>Tracheophyta</taxon>
        <taxon>Spermatophyta</taxon>
        <taxon>Magnoliopsida</taxon>
        <taxon>Ranunculales</taxon>
        <taxon>Menispermaceae</taxon>
        <taxon>Menispermoideae</taxon>
        <taxon>Cissampelideae</taxon>
        <taxon>Stephania</taxon>
    </lineage>
</organism>